<name>A0AAN2BKV0_9GAMM</name>
<dbReference type="InterPro" id="IPR029058">
    <property type="entry name" value="AB_hydrolase_fold"/>
</dbReference>
<dbReference type="InterPro" id="IPR026555">
    <property type="entry name" value="NSL3/Tex30"/>
</dbReference>
<feature type="domain" description="KANL3/Tex30 alpha/beta hydrolase-like" evidence="1">
    <location>
        <begin position="25"/>
        <end position="219"/>
    </location>
</feature>
<dbReference type="SUPFAM" id="SSF53474">
    <property type="entry name" value="alpha/beta-Hydrolases"/>
    <property type="match status" value="1"/>
</dbReference>
<dbReference type="AlphaFoldDB" id="A0AAN2BKV0"/>
<dbReference type="PANTHER" id="PTHR13136">
    <property type="entry name" value="TESTIS DEVELOPMENT PROTEIN PRTD"/>
    <property type="match status" value="1"/>
</dbReference>
<dbReference type="RefSeq" id="WP_236982817.1">
    <property type="nucleotide sequence ID" value="NZ_AP023086.1"/>
</dbReference>
<evidence type="ECO:0000259" key="1">
    <source>
        <dbReference type="Pfam" id="PF20408"/>
    </source>
</evidence>
<dbReference type="Proteomes" id="UP001320119">
    <property type="component" value="Chromosome"/>
</dbReference>
<dbReference type="Pfam" id="PF20408">
    <property type="entry name" value="Abhydrolase_11"/>
    <property type="match status" value="1"/>
</dbReference>
<dbReference type="Gene3D" id="3.40.50.1820">
    <property type="entry name" value="alpha/beta hydrolase"/>
    <property type="match status" value="1"/>
</dbReference>
<dbReference type="PANTHER" id="PTHR13136:SF11">
    <property type="entry name" value="TESTIS-EXPRESSED PROTEIN 30"/>
    <property type="match status" value="1"/>
</dbReference>
<reference evidence="2 3" key="1">
    <citation type="journal article" date="2022" name="IScience">
        <title>An ultrasensitive nanofiber-based assay for enzymatic hydrolysis and deep-sea microbial degradation of cellulose.</title>
        <authorList>
            <person name="Tsudome M."/>
            <person name="Tachioka M."/>
            <person name="Miyazaki M."/>
            <person name="Uchimura K."/>
            <person name="Tsuda M."/>
            <person name="Takaki Y."/>
            <person name="Deguchi S."/>
        </authorList>
    </citation>
    <scope>NUCLEOTIDE SEQUENCE [LARGE SCALE GENOMIC DNA]</scope>
    <source>
        <strain evidence="2 3">GE09</strain>
    </source>
</reference>
<keyword evidence="3" id="KW-1185">Reference proteome</keyword>
<evidence type="ECO:0000313" key="3">
    <source>
        <dbReference type="Proteomes" id="UP001320119"/>
    </source>
</evidence>
<dbReference type="EMBL" id="AP023086">
    <property type="protein sequence ID" value="BCD98463.1"/>
    <property type="molecule type" value="Genomic_DNA"/>
</dbReference>
<organism evidence="2 3">
    <name type="scientific">Marinagarivorans cellulosilyticus</name>
    <dbReference type="NCBI Taxonomy" id="2721545"/>
    <lineage>
        <taxon>Bacteria</taxon>
        <taxon>Pseudomonadati</taxon>
        <taxon>Pseudomonadota</taxon>
        <taxon>Gammaproteobacteria</taxon>
        <taxon>Cellvibrionales</taxon>
        <taxon>Cellvibrionaceae</taxon>
        <taxon>Marinagarivorans</taxon>
    </lineage>
</organism>
<evidence type="ECO:0000313" key="2">
    <source>
        <dbReference type="EMBL" id="BCD98463.1"/>
    </source>
</evidence>
<proteinExistence type="predicted"/>
<protein>
    <recommendedName>
        <fullName evidence="1">KANL3/Tex30 alpha/beta hydrolase-like domain-containing protein</fullName>
    </recommendedName>
</protein>
<gene>
    <name evidence="2" type="ORF">MARGE09_P2664</name>
</gene>
<sequence length="225" mass="24481">MNNPALKHTLCGKPVLINKPRATTKATLLLAHGAGGAMDTPFMESIAATIASDANIEVIRFEFEYMHQRRIGGSKRPPPKVEKLAEEWSKWLTHFKNSNAPLLIGGKSMGGRIATLINSHHETPSNWLGVVCLGYPFHPQNKPDVLRTEHLSKSRSPVLIVQGSRDPFGNSEEVASYALPPLVTTIWIDSANHDLKPLKRSGSTQSEALLQAASAIGAFGQNLYG</sequence>
<dbReference type="InterPro" id="IPR046879">
    <property type="entry name" value="KANL3/Tex30_Abhydrolase"/>
</dbReference>
<dbReference type="KEGG" id="marq:MARGE09_P2664"/>
<accession>A0AAN2BKV0</accession>